<dbReference type="PROSITE" id="PS52016">
    <property type="entry name" value="TONB_DEPENDENT_REC_3"/>
    <property type="match status" value="1"/>
</dbReference>
<keyword evidence="6 11" id="KW-0798">TonB box</keyword>
<evidence type="ECO:0000256" key="2">
    <source>
        <dbReference type="ARBA" id="ARBA00022448"/>
    </source>
</evidence>
<dbReference type="GO" id="GO:0015344">
    <property type="term" value="F:siderophore uptake transmembrane transporter activity"/>
    <property type="evidence" value="ECO:0007669"/>
    <property type="project" value="TreeGrafter"/>
</dbReference>
<dbReference type="GO" id="GO:0009279">
    <property type="term" value="C:cell outer membrane"/>
    <property type="evidence" value="ECO:0007669"/>
    <property type="project" value="UniProtKB-SubCell"/>
</dbReference>
<organism evidence="15 16">
    <name type="scientific">Selenomonas artemidis F0399</name>
    <dbReference type="NCBI Taxonomy" id="749551"/>
    <lineage>
        <taxon>Bacteria</taxon>
        <taxon>Bacillati</taxon>
        <taxon>Bacillota</taxon>
        <taxon>Negativicutes</taxon>
        <taxon>Selenomonadales</taxon>
        <taxon>Selenomonadaceae</taxon>
        <taxon>Selenomonas</taxon>
    </lineage>
</organism>
<accession>E7N260</accession>
<comment type="caution">
    <text evidence="15">The sequence shown here is derived from an EMBL/GenBank/DDBJ whole genome shotgun (WGS) entry which is preliminary data.</text>
</comment>
<dbReference type="Gene3D" id="2.170.130.10">
    <property type="entry name" value="TonB-dependent receptor, plug domain"/>
    <property type="match status" value="1"/>
</dbReference>
<dbReference type="InterPro" id="IPR036942">
    <property type="entry name" value="Beta-barrel_TonB_sf"/>
</dbReference>
<dbReference type="InterPro" id="IPR012910">
    <property type="entry name" value="Plug_dom"/>
</dbReference>
<keyword evidence="8" id="KW-0675">Receptor</keyword>
<evidence type="ECO:0000256" key="3">
    <source>
        <dbReference type="ARBA" id="ARBA00022452"/>
    </source>
</evidence>
<dbReference type="HOGENOM" id="CLU_008287_18_0_9"/>
<dbReference type="CDD" id="cd01347">
    <property type="entry name" value="ligand_gated_channel"/>
    <property type="match status" value="1"/>
</dbReference>
<feature type="domain" description="TonB-dependent receptor plug" evidence="14">
    <location>
        <begin position="53"/>
        <end position="161"/>
    </location>
</feature>
<sequence>MKKQLLQAAVITAILSGINGVVSAGGEQDASKLDEYTLDNVVVTAQRVETRDLDTPATTAVITEQQLKDSGAVTAYEALERVPGLNSSAYGHGGEQYGGMFSRLSIRGLDRGTLLLIDGTPANLLNYNSMLNSIPVDAIEKIEIVKGAGSVLYGAEAMGGVINIITKKPEGKKVQGHVTGAVDSYDKNYGVMVGNEHVIFSYRRDYRKPVHQTSRIFFKTPTTTTTRKSREAGTKDSAFLSLRITDKLTATYAYNDTDSTTNEYDYQSALRDWSKLKASRRYHYRQQRVGVTYDDADRQWHSKFAWIRQEVRPMTKDASSDTNSNAYHFEVQKAWNFREGKDSLVGGLEFHRENYLNNVKTEAHLERDSYAAFFSYTRRFSNRFSATLGVREHIVKKNTYERRQNVFLPQIQTVYKITPKASWYVNIGKSFEMPAVNSWFTKRNVFKLYPMKPQVGWNYETGVKFGDNKESLRVAVFRMAVKNQFVWAVEEDPVTHEKFDIQTNGDEFRNIGIELEYHKQITPNLQARIGGYYANPRAREKGEWRQSDAHQQYFAGLLYRKDKLRISTDWYVTAGRQWAYYTLTGKTASGKPDHKIPNRIEGQLTMSYEVTPDQTLSFGVYNILNRENPIIQHEYWSLPRNYRLSYTYRF</sequence>
<keyword evidence="5 12" id="KW-0732">Signal</keyword>
<evidence type="ECO:0000256" key="6">
    <source>
        <dbReference type="ARBA" id="ARBA00023077"/>
    </source>
</evidence>
<dbReference type="PANTHER" id="PTHR30069:SF29">
    <property type="entry name" value="HEMOGLOBIN AND HEMOGLOBIN-HAPTOGLOBIN-BINDING PROTEIN 1-RELATED"/>
    <property type="match status" value="1"/>
</dbReference>
<keyword evidence="7 10" id="KW-0472">Membrane</keyword>
<keyword evidence="2 10" id="KW-0813">Transport</keyword>
<comment type="similarity">
    <text evidence="10 11">Belongs to the TonB-dependent receptor family.</text>
</comment>
<comment type="subcellular location">
    <subcellularLocation>
        <location evidence="1 10">Cell outer membrane</location>
        <topology evidence="1 10">Multi-pass membrane protein</topology>
    </subcellularLocation>
</comment>
<evidence type="ECO:0000256" key="11">
    <source>
        <dbReference type="RuleBase" id="RU003357"/>
    </source>
</evidence>
<proteinExistence type="inferred from homology"/>
<dbReference type="STRING" id="749551.HMPREF9555_01070"/>
<keyword evidence="9 10" id="KW-0998">Cell outer membrane</keyword>
<keyword evidence="3 10" id="KW-1134">Transmembrane beta strand</keyword>
<feature type="chain" id="PRO_5003222126" evidence="12">
    <location>
        <begin position="25"/>
        <end position="650"/>
    </location>
</feature>
<dbReference type="RefSeq" id="WP_009349736.1">
    <property type="nucleotide sequence ID" value="NZ_GL638136.1"/>
</dbReference>
<keyword evidence="4 10" id="KW-0812">Transmembrane</keyword>
<evidence type="ECO:0000256" key="8">
    <source>
        <dbReference type="ARBA" id="ARBA00023170"/>
    </source>
</evidence>
<evidence type="ECO:0000256" key="10">
    <source>
        <dbReference type="PROSITE-ProRule" id="PRU01360"/>
    </source>
</evidence>
<feature type="signal peptide" evidence="12">
    <location>
        <begin position="1"/>
        <end position="24"/>
    </location>
</feature>
<protein>
    <submittedName>
        <fullName evidence="15">Putative phage head-tail adaptor</fullName>
    </submittedName>
</protein>
<evidence type="ECO:0000313" key="15">
    <source>
        <dbReference type="EMBL" id="EFW29842.1"/>
    </source>
</evidence>
<dbReference type="Pfam" id="PF07715">
    <property type="entry name" value="Plug"/>
    <property type="match status" value="1"/>
</dbReference>
<evidence type="ECO:0000256" key="12">
    <source>
        <dbReference type="SAM" id="SignalP"/>
    </source>
</evidence>
<feature type="domain" description="TonB-dependent receptor-like beta-barrel" evidence="13">
    <location>
        <begin position="245"/>
        <end position="623"/>
    </location>
</feature>
<dbReference type="InterPro" id="IPR037066">
    <property type="entry name" value="Plug_dom_sf"/>
</dbReference>
<dbReference type="AlphaFoldDB" id="E7N260"/>
<evidence type="ECO:0000256" key="9">
    <source>
        <dbReference type="ARBA" id="ARBA00023237"/>
    </source>
</evidence>
<dbReference type="EMBL" id="AECV01000016">
    <property type="protein sequence ID" value="EFW29842.1"/>
    <property type="molecule type" value="Genomic_DNA"/>
</dbReference>
<dbReference type="Gene3D" id="2.40.170.20">
    <property type="entry name" value="TonB-dependent receptor, beta-barrel domain"/>
    <property type="match status" value="1"/>
</dbReference>
<evidence type="ECO:0000256" key="7">
    <source>
        <dbReference type="ARBA" id="ARBA00023136"/>
    </source>
</evidence>
<evidence type="ECO:0000256" key="5">
    <source>
        <dbReference type="ARBA" id="ARBA00022729"/>
    </source>
</evidence>
<evidence type="ECO:0000256" key="4">
    <source>
        <dbReference type="ARBA" id="ARBA00022692"/>
    </source>
</evidence>
<evidence type="ECO:0000259" key="14">
    <source>
        <dbReference type="Pfam" id="PF07715"/>
    </source>
</evidence>
<dbReference type="InterPro" id="IPR039426">
    <property type="entry name" value="TonB-dep_rcpt-like"/>
</dbReference>
<dbReference type="InterPro" id="IPR000531">
    <property type="entry name" value="Beta-barrel_TonB"/>
</dbReference>
<dbReference type="Proteomes" id="UP000004633">
    <property type="component" value="Unassembled WGS sequence"/>
</dbReference>
<dbReference type="GO" id="GO:0044718">
    <property type="term" value="P:siderophore transmembrane transport"/>
    <property type="evidence" value="ECO:0007669"/>
    <property type="project" value="TreeGrafter"/>
</dbReference>
<evidence type="ECO:0000256" key="1">
    <source>
        <dbReference type="ARBA" id="ARBA00004571"/>
    </source>
</evidence>
<dbReference type="PANTHER" id="PTHR30069">
    <property type="entry name" value="TONB-DEPENDENT OUTER MEMBRANE RECEPTOR"/>
    <property type="match status" value="1"/>
</dbReference>
<gene>
    <name evidence="15" type="ORF">HMPREF9555_01070</name>
</gene>
<dbReference type="Pfam" id="PF00593">
    <property type="entry name" value="TonB_dep_Rec_b-barrel"/>
    <property type="match status" value="1"/>
</dbReference>
<evidence type="ECO:0000259" key="13">
    <source>
        <dbReference type="Pfam" id="PF00593"/>
    </source>
</evidence>
<keyword evidence="16" id="KW-1185">Reference proteome</keyword>
<name>E7N260_9FIRM</name>
<evidence type="ECO:0000313" key="16">
    <source>
        <dbReference type="Proteomes" id="UP000004633"/>
    </source>
</evidence>
<dbReference type="SUPFAM" id="SSF56935">
    <property type="entry name" value="Porins"/>
    <property type="match status" value="1"/>
</dbReference>
<reference evidence="15 16" key="1">
    <citation type="submission" date="2010-08" db="EMBL/GenBank/DDBJ databases">
        <authorList>
            <person name="Weinstock G."/>
            <person name="Sodergren E."/>
            <person name="Clifton S."/>
            <person name="Fulton L."/>
            <person name="Fulton B."/>
            <person name="Courtney L."/>
            <person name="Fronick C."/>
            <person name="Harrison M."/>
            <person name="Strong C."/>
            <person name="Farmer C."/>
            <person name="Delahaunty K."/>
            <person name="Markovic C."/>
            <person name="Hall O."/>
            <person name="Minx P."/>
            <person name="Tomlinson C."/>
            <person name="Mitreva M."/>
            <person name="Hou S."/>
            <person name="Chen J."/>
            <person name="Wollam A."/>
            <person name="Pepin K.H."/>
            <person name="Johnson M."/>
            <person name="Bhonagiri V."/>
            <person name="Zhang X."/>
            <person name="Suruliraj S."/>
            <person name="Warren W."/>
            <person name="Chinwalla A."/>
            <person name="Mardis E.R."/>
            <person name="Wilson R.K."/>
        </authorList>
    </citation>
    <scope>NUCLEOTIDE SEQUENCE [LARGE SCALE GENOMIC DNA]</scope>
    <source>
        <strain evidence="15 16">F0399</strain>
    </source>
</reference>